<reference evidence="10 12" key="1">
    <citation type="journal article" date="2016" name="PLoS ONE">
        <title>Sequence Assembly of Yarrowia lipolytica Strain W29/CLIB89 Shows Transposable Element Diversity.</title>
        <authorList>
            <person name="Magnan C."/>
            <person name="Yu J."/>
            <person name="Chang I."/>
            <person name="Jahn E."/>
            <person name="Kanomata Y."/>
            <person name="Wu J."/>
            <person name="Zeller M."/>
            <person name="Oakes M."/>
            <person name="Baldi P."/>
            <person name="Sandmeyer S."/>
        </authorList>
    </citation>
    <scope>NUCLEOTIDE SEQUENCE [LARGE SCALE GENOMIC DNA]</scope>
    <source>
        <strain evidence="10">CLIB89</strain>
        <strain evidence="12">CLIB89(W29)</strain>
    </source>
</reference>
<dbReference type="PROSITE" id="PS51194">
    <property type="entry name" value="HELICASE_CTER"/>
    <property type="match status" value="1"/>
</dbReference>
<dbReference type="Proteomes" id="UP000256601">
    <property type="component" value="Unassembled WGS sequence"/>
</dbReference>
<organism evidence="10 12">
    <name type="scientific">Yarrowia lipolytica</name>
    <name type="common">Candida lipolytica</name>
    <dbReference type="NCBI Taxonomy" id="4952"/>
    <lineage>
        <taxon>Eukaryota</taxon>
        <taxon>Fungi</taxon>
        <taxon>Dikarya</taxon>
        <taxon>Ascomycota</taxon>
        <taxon>Saccharomycotina</taxon>
        <taxon>Dipodascomycetes</taxon>
        <taxon>Dipodascales</taxon>
        <taxon>Dipodascales incertae sedis</taxon>
        <taxon>Yarrowia</taxon>
    </lineage>
</organism>
<dbReference type="GeneID" id="2908856"/>
<dbReference type="SUPFAM" id="SSF52540">
    <property type="entry name" value="P-loop containing nucleoside triphosphate hydrolases"/>
    <property type="match status" value="1"/>
</dbReference>
<evidence type="ECO:0000313" key="10">
    <source>
        <dbReference type="EMBL" id="AOW07833.1"/>
    </source>
</evidence>
<dbReference type="PROSITE" id="PS00039">
    <property type="entry name" value="DEAD_ATP_HELICASE"/>
    <property type="match status" value="1"/>
</dbReference>
<evidence type="ECO:0000256" key="3">
    <source>
        <dbReference type="ARBA" id="ARBA00022801"/>
    </source>
</evidence>
<dbReference type="Proteomes" id="UP000182444">
    <property type="component" value="Chromosome 1F"/>
</dbReference>
<sequence length="575" mass="63750">MPVSIEELKALQVQKKEASKPKFISKAKRAEMAAKAKQIQKNTTSEETTLKDIRSTTDLKRSVVQETVETTKPLPSKPKPKSTSGKFSFDWSAADDTSKAYQPSYSIDSGDGQVPKRQKRDLEDAHWSDKPVESMTSRDWRIFKEDYSIVTKGGGNIPNPLRSWNECKEIPGIVRDTISRMGYKEPTPIQRAAIPIALGIRDVIGVAETGSGKTASFLIPLISYICELPKLDERSKVNGPYGLILAPTRELAMQIKDEAVKFCAPLGFKVVSVVGGYSAQEQALAVQEGAELIVATPGRLLDVIDRRLLVLNQCCYVVMDEADRMVDMGFEEQVQKVLASLPSSNAKPDSDEAENLAAVSTRRYRQTMMYTATMPVAIEKLAKKYLRRPGIVTIGSAGQAGSTVTQLVEFLNTDEKRKRRLLDIISKRQYRPPIVVFLNYKRDCEAVSDALVAAGWRTAIIHGGKQQEQREQAVQHLKRGAVDVLVATDVAGRGLDIPNVSLVVNFQMANNIESYTHRIGRTGRAGKRGTAVTFLGQEDDDVLFELKQMISRSEASPNNQELSRHPAARMKKLQQ</sequence>
<evidence type="ECO:0000259" key="8">
    <source>
        <dbReference type="PROSITE" id="PS51192"/>
    </source>
</evidence>
<evidence type="ECO:0000313" key="12">
    <source>
        <dbReference type="Proteomes" id="UP000182444"/>
    </source>
</evidence>
<evidence type="ECO:0000256" key="2">
    <source>
        <dbReference type="ARBA" id="ARBA00022741"/>
    </source>
</evidence>
<dbReference type="InterPro" id="IPR011545">
    <property type="entry name" value="DEAD/DEAH_box_helicase_dom"/>
</dbReference>
<keyword evidence="5 6" id="KW-0067">ATP-binding</keyword>
<evidence type="ECO:0000313" key="11">
    <source>
        <dbReference type="EMBL" id="RDW23372.1"/>
    </source>
</evidence>
<proteinExistence type="inferred from homology"/>
<dbReference type="GO" id="GO:0005524">
    <property type="term" value="F:ATP binding"/>
    <property type="evidence" value="ECO:0007669"/>
    <property type="project" value="UniProtKB-KW"/>
</dbReference>
<dbReference type="EMBL" id="KZ859089">
    <property type="protein sequence ID" value="RDW23372.1"/>
    <property type="molecule type" value="Genomic_DNA"/>
</dbReference>
<evidence type="ECO:0000256" key="6">
    <source>
        <dbReference type="RuleBase" id="RU000492"/>
    </source>
</evidence>
<feature type="domain" description="Helicase ATP-binding" evidence="8">
    <location>
        <begin position="194"/>
        <end position="392"/>
    </location>
</feature>
<dbReference type="OMA" id="IFINYKR"/>
<dbReference type="InterPro" id="IPR000629">
    <property type="entry name" value="RNA-helicase_DEAD-box_CS"/>
</dbReference>
<dbReference type="AlphaFoldDB" id="A0A1D8NQC3"/>
<dbReference type="GO" id="GO:0003724">
    <property type="term" value="F:RNA helicase activity"/>
    <property type="evidence" value="ECO:0007669"/>
    <property type="project" value="UniProtKB-EC"/>
</dbReference>
<gene>
    <name evidence="11" type="ORF">B0I71DRAFT_136044</name>
    <name evidence="10" type="ORF">YALI1_F36127g</name>
</gene>
<dbReference type="InterPro" id="IPR001650">
    <property type="entry name" value="Helicase_C-like"/>
</dbReference>
<name>A0A1D8NQC3_YARLL</name>
<evidence type="ECO:0000313" key="13">
    <source>
        <dbReference type="Proteomes" id="UP000256601"/>
    </source>
</evidence>
<evidence type="ECO:0000256" key="7">
    <source>
        <dbReference type="SAM" id="MobiDB-lite"/>
    </source>
</evidence>
<comment type="similarity">
    <text evidence="6">Belongs to the DEAD box helicase family.</text>
</comment>
<evidence type="ECO:0000259" key="9">
    <source>
        <dbReference type="PROSITE" id="PS51194"/>
    </source>
</evidence>
<keyword evidence="2 6" id="KW-0547">Nucleotide-binding</keyword>
<feature type="compositionally biased region" description="Basic and acidic residues" evidence="7">
    <location>
        <begin position="48"/>
        <end position="63"/>
    </location>
</feature>
<feature type="compositionally biased region" description="Basic residues" evidence="7">
    <location>
        <begin position="566"/>
        <end position="575"/>
    </location>
</feature>
<dbReference type="SMR" id="A0A1D8NQC3"/>
<dbReference type="VEuPathDB" id="FungiDB:YALI1_F36127g"/>
<dbReference type="Pfam" id="PF00271">
    <property type="entry name" value="Helicase_C"/>
    <property type="match status" value="1"/>
</dbReference>
<evidence type="ECO:0000256" key="4">
    <source>
        <dbReference type="ARBA" id="ARBA00022806"/>
    </source>
</evidence>
<dbReference type="GO" id="GO:0016787">
    <property type="term" value="F:hydrolase activity"/>
    <property type="evidence" value="ECO:0007669"/>
    <property type="project" value="UniProtKB-KW"/>
</dbReference>
<dbReference type="VEuPathDB" id="FungiDB:YALI0_F28391g"/>
<keyword evidence="3 6" id="KW-0378">Hydrolase</keyword>
<dbReference type="GO" id="GO:0003676">
    <property type="term" value="F:nucleic acid binding"/>
    <property type="evidence" value="ECO:0007669"/>
    <property type="project" value="InterPro"/>
</dbReference>
<feature type="compositionally biased region" description="Basic and acidic residues" evidence="7">
    <location>
        <begin position="120"/>
        <end position="130"/>
    </location>
</feature>
<feature type="region of interest" description="Disordered" evidence="7">
    <location>
        <begin position="552"/>
        <end position="575"/>
    </location>
</feature>
<dbReference type="SMART" id="SM00487">
    <property type="entry name" value="DEXDc"/>
    <property type="match status" value="1"/>
</dbReference>
<keyword evidence="4 6" id="KW-0347">Helicase</keyword>
<dbReference type="Pfam" id="PF00270">
    <property type="entry name" value="DEAD"/>
    <property type="match status" value="1"/>
</dbReference>
<dbReference type="PANTHER" id="PTHR47958">
    <property type="entry name" value="ATP-DEPENDENT RNA HELICASE DBP3"/>
    <property type="match status" value="1"/>
</dbReference>
<dbReference type="Gene3D" id="3.40.50.300">
    <property type="entry name" value="P-loop containing nucleotide triphosphate hydrolases"/>
    <property type="match status" value="2"/>
</dbReference>
<protein>
    <recommendedName>
        <fullName evidence="1">RNA helicase</fullName>
        <ecNumber evidence="1">3.6.4.13</ecNumber>
    </recommendedName>
</protein>
<dbReference type="EMBL" id="CP017558">
    <property type="protein sequence ID" value="AOW07833.1"/>
    <property type="molecule type" value="Genomic_DNA"/>
</dbReference>
<dbReference type="CDD" id="cd17945">
    <property type="entry name" value="DEADc_DDX23"/>
    <property type="match status" value="1"/>
</dbReference>
<feature type="domain" description="Helicase C-terminal" evidence="9">
    <location>
        <begin position="403"/>
        <end position="565"/>
    </location>
</feature>
<feature type="compositionally biased region" description="Polar residues" evidence="7">
    <location>
        <begin position="552"/>
        <end position="561"/>
    </location>
</feature>
<accession>A0A1D8NQC3</accession>
<dbReference type="KEGG" id="yli:2908856"/>
<dbReference type="EC" id="3.6.4.13" evidence="1"/>
<dbReference type="InterPro" id="IPR014001">
    <property type="entry name" value="Helicase_ATP-bd"/>
</dbReference>
<dbReference type="SMART" id="SM00490">
    <property type="entry name" value="HELICc"/>
    <property type="match status" value="1"/>
</dbReference>
<evidence type="ECO:0000256" key="5">
    <source>
        <dbReference type="ARBA" id="ARBA00022840"/>
    </source>
</evidence>
<dbReference type="PROSITE" id="PS51192">
    <property type="entry name" value="HELICASE_ATP_BIND_1"/>
    <property type="match status" value="1"/>
</dbReference>
<feature type="region of interest" description="Disordered" evidence="7">
    <location>
        <begin position="35"/>
        <end position="130"/>
    </location>
</feature>
<reference evidence="11 13" key="2">
    <citation type="submission" date="2018-07" db="EMBL/GenBank/DDBJ databases">
        <title>Draft Genome Assemblies for Five Robust Yarrowia lipolytica Strains Exhibiting High Lipid Production and Pentose Sugar Utilization and Sugar Alcohol Secretion from Undetoxified Lignocellulosic Biomass Hydrolysates.</title>
        <authorList>
            <consortium name="DOE Joint Genome Institute"/>
            <person name="Walker C."/>
            <person name="Ryu S."/>
            <person name="Na H."/>
            <person name="Zane M."/>
            <person name="LaButti K."/>
            <person name="Lipzen A."/>
            <person name="Haridas S."/>
            <person name="Barry K."/>
            <person name="Grigoriev I.V."/>
            <person name="Quarterman J."/>
            <person name="Slininger P."/>
            <person name="Dien B."/>
            <person name="Trinh C.T."/>
        </authorList>
    </citation>
    <scope>NUCLEOTIDE SEQUENCE [LARGE SCALE GENOMIC DNA]</scope>
    <source>
        <strain evidence="11 13">YB392</strain>
    </source>
</reference>
<evidence type="ECO:0000256" key="1">
    <source>
        <dbReference type="ARBA" id="ARBA00012552"/>
    </source>
</evidence>
<dbReference type="InterPro" id="IPR027417">
    <property type="entry name" value="P-loop_NTPase"/>
</dbReference>
<dbReference type="CDD" id="cd18787">
    <property type="entry name" value="SF2_C_DEAD"/>
    <property type="match status" value="1"/>
</dbReference>
<dbReference type="eggNOG" id="KOG0333">
    <property type="taxonomic scope" value="Eukaryota"/>
</dbReference>